<dbReference type="InterPro" id="IPR053521">
    <property type="entry name" value="McjB-like"/>
</dbReference>
<comment type="caution">
    <text evidence="2">The sequence shown here is derived from an EMBL/GenBank/DDBJ whole genome shotgun (WGS) entry which is preliminary data.</text>
</comment>
<gene>
    <name evidence="2" type="ORF">JOC95_000098</name>
</gene>
<name>A0ABS2NUC0_9BACI</name>
<dbReference type="EMBL" id="JAFBED010000001">
    <property type="protein sequence ID" value="MBM7618256.1"/>
    <property type="molecule type" value="Genomic_DNA"/>
</dbReference>
<sequence length="165" mass="18465">MRKLKLLLDADWYTRRLLVESYLHLAWARYLKSVPFSTVAPSLGVNMSETTFERPSLGDQKVLAAVSQAVHIMSKYTFWESQCLVKAMAAMKMLEKRNIESTLYLGTAKDENGKLIAHAWLRSGPFYITGAEVMNQFTVVGKFAKTLGGERQSENNGSGFSESSS</sequence>
<accession>A0ABS2NUC0</accession>
<dbReference type="NCBIfam" id="NF033537">
    <property type="entry name" value="lasso_biosyn_B2"/>
    <property type="match status" value="1"/>
</dbReference>
<feature type="domain" description="Microcin J25-processing protein McjB C-terminal" evidence="1">
    <location>
        <begin position="41"/>
        <end position="140"/>
    </location>
</feature>
<reference evidence="2 3" key="1">
    <citation type="submission" date="2021-01" db="EMBL/GenBank/DDBJ databases">
        <title>Genomic Encyclopedia of Type Strains, Phase IV (KMG-IV): sequencing the most valuable type-strain genomes for metagenomic binning, comparative biology and taxonomic classification.</title>
        <authorList>
            <person name="Goeker M."/>
        </authorList>
    </citation>
    <scope>NUCLEOTIDE SEQUENCE [LARGE SCALE GENOMIC DNA]</scope>
    <source>
        <strain evidence="2 3">DSM 25879</strain>
    </source>
</reference>
<organism evidence="2 3">
    <name type="scientific">Sutcliffiella tianshenii</name>
    <dbReference type="NCBI Taxonomy" id="1463404"/>
    <lineage>
        <taxon>Bacteria</taxon>
        <taxon>Bacillati</taxon>
        <taxon>Bacillota</taxon>
        <taxon>Bacilli</taxon>
        <taxon>Bacillales</taxon>
        <taxon>Bacillaceae</taxon>
        <taxon>Sutcliffiella</taxon>
    </lineage>
</organism>
<dbReference type="InterPro" id="IPR032708">
    <property type="entry name" value="McjB_C"/>
</dbReference>
<dbReference type="Proteomes" id="UP000737402">
    <property type="component" value="Unassembled WGS sequence"/>
</dbReference>
<dbReference type="RefSeq" id="WP_239582642.1">
    <property type="nucleotide sequence ID" value="NZ_JAFBED010000001.1"/>
</dbReference>
<evidence type="ECO:0000313" key="3">
    <source>
        <dbReference type="Proteomes" id="UP000737402"/>
    </source>
</evidence>
<keyword evidence="3" id="KW-1185">Reference proteome</keyword>
<proteinExistence type="predicted"/>
<evidence type="ECO:0000259" key="1">
    <source>
        <dbReference type="Pfam" id="PF13471"/>
    </source>
</evidence>
<protein>
    <recommendedName>
        <fullName evidence="1">Microcin J25-processing protein McjB C-terminal domain-containing protein</fullName>
    </recommendedName>
</protein>
<dbReference type="Pfam" id="PF13471">
    <property type="entry name" value="Transglut_core3"/>
    <property type="match status" value="1"/>
</dbReference>
<evidence type="ECO:0000313" key="2">
    <source>
        <dbReference type="EMBL" id="MBM7618256.1"/>
    </source>
</evidence>